<dbReference type="EMBL" id="JBIAZU010000001">
    <property type="protein sequence ID" value="MFF5289010.1"/>
    <property type="molecule type" value="Genomic_DNA"/>
</dbReference>
<feature type="domain" description="IraD/Gp25-like" evidence="1">
    <location>
        <begin position="27"/>
        <end position="120"/>
    </location>
</feature>
<reference evidence="2 3" key="1">
    <citation type="submission" date="2024-10" db="EMBL/GenBank/DDBJ databases">
        <title>The Natural Products Discovery Center: Release of the First 8490 Sequenced Strains for Exploring Actinobacteria Biosynthetic Diversity.</title>
        <authorList>
            <person name="Kalkreuter E."/>
            <person name="Kautsar S.A."/>
            <person name="Yang D."/>
            <person name="Bader C.D."/>
            <person name="Teijaro C.N."/>
            <person name="Fluegel L."/>
            <person name="Davis C.M."/>
            <person name="Simpson J.R."/>
            <person name="Lauterbach L."/>
            <person name="Steele A.D."/>
            <person name="Gui C."/>
            <person name="Meng S."/>
            <person name="Li G."/>
            <person name="Viehrig K."/>
            <person name="Ye F."/>
            <person name="Su P."/>
            <person name="Kiefer A.F."/>
            <person name="Nichols A."/>
            <person name="Cepeda A.J."/>
            <person name="Yan W."/>
            <person name="Fan B."/>
            <person name="Jiang Y."/>
            <person name="Adhikari A."/>
            <person name="Zheng C.-J."/>
            <person name="Schuster L."/>
            <person name="Cowan T.M."/>
            <person name="Smanski M.J."/>
            <person name="Chevrette M.G."/>
            <person name="De Carvalho L.P.S."/>
            <person name="Shen B."/>
        </authorList>
    </citation>
    <scope>NUCLEOTIDE SEQUENCE [LARGE SCALE GENOMIC DNA]</scope>
    <source>
        <strain evidence="2 3">NPDC000087</strain>
    </source>
</reference>
<keyword evidence="3" id="KW-1185">Reference proteome</keyword>
<comment type="caution">
    <text evidence="2">The sequence shown here is derived from an EMBL/GenBank/DDBJ whole genome shotgun (WGS) entry which is preliminary data.</text>
</comment>
<sequence>MTGPAFLGTGWRFPLRVDAHGGLAYGSGERSVAESVWLVLATARGERQMRPRFGCGIHDLVFTGDSPPGRAALAHLVREALTEWEPRIDVLDVRVEPGNPALPSDTLLLIHVDYRLRSNNALHNLVYPFYAVEGEGV</sequence>
<dbReference type="SUPFAM" id="SSF160719">
    <property type="entry name" value="gpW/gp25-like"/>
    <property type="match status" value="1"/>
</dbReference>
<dbReference type="RefSeq" id="WP_020509357.1">
    <property type="nucleotide sequence ID" value="NZ_JBIAZU010000001.1"/>
</dbReference>
<name>A0ABW6W6S3_9ACTN</name>
<dbReference type="Proteomes" id="UP001602245">
    <property type="component" value="Unassembled WGS sequence"/>
</dbReference>
<proteinExistence type="predicted"/>
<gene>
    <name evidence="2" type="ORF">ACFY35_06210</name>
</gene>
<organism evidence="2 3">
    <name type="scientific">Paractinoplanes globisporus</name>
    <dbReference type="NCBI Taxonomy" id="113565"/>
    <lineage>
        <taxon>Bacteria</taxon>
        <taxon>Bacillati</taxon>
        <taxon>Actinomycetota</taxon>
        <taxon>Actinomycetes</taxon>
        <taxon>Micromonosporales</taxon>
        <taxon>Micromonosporaceae</taxon>
        <taxon>Paractinoplanes</taxon>
    </lineage>
</organism>
<protein>
    <submittedName>
        <fullName evidence="2">GPW/gp25 family protein</fullName>
    </submittedName>
</protein>
<evidence type="ECO:0000313" key="2">
    <source>
        <dbReference type="EMBL" id="MFF5289010.1"/>
    </source>
</evidence>
<dbReference type="Pfam" id="PF04965">
    <property type="entry name" value="GPW_gp25"/>
    <property type="match status" value="1"/>
</dbReference>
<evidence type="ECO:0000259" key="1">
    <source>
        <dbReference type="Pfam" id="PF04965"/>
    </source>
</evidence>
<evidence type="ECO:0000313" key="3">
    <source>
        <dbReference type="Proteomes" id="UP001602245"/>
    </source>
</evidence>
<dbReference type="InterPro" id="IPR007048">
    <property type="entry name" value="IraD/Gp25-like"/>
</dbReference>
<dbReference type="Gene3D" id="3.10.450.40">
    <property type="match status" value="1"/>
</dbReference>
<accession>A0ABW6W6S3</accession>